<feature type="region of interest" description="Disordered" evidence="1">
    <location>
        <begin position="136"/>
        <end position="158"/>
    </location>
</feature>
<dbReference type="SUPFAM" id="SSF81901">
    <property type="entry name" value="HCP-like"/>
    <property type="match status" value="1"/>
</dbReference>
<dbReference type="PANTHER" id="PTHR11102:SF160">
    <property type="entry name" value="ERAD-ASSOCIATED E3 UBIQUITIN-PROTEIN LIGASE COMPONENT HRD3"/>
    <property type="match status" value="1"/>
</dbReference>
<protein>
    <submittedName>
        <fullName evidence="2">TPR repeat protein</fullName>
    </submittedName>
</protein>
<feature type="compositionally biased region" description="Pro residues" evidence="1">
    <location>
        <begin position="147"/>
        <end position="158"/>
    </location>
</feature>
<dbReference type="Gene3D" id="1.25.40.10">
    <property type="entry name" value="Tetratricopeptide repeat domain"/>
    <property type="match status" value="1"/>
</dbReference>
<name>A0ABU1JST1_9PROT</name>
<proteinExistence type="predicted"/>
<reference evidence="2 3" key="1">
    <citation type="submission" date="2023-07" db="EMBL/GenBank/DDBJ databases">
        <title>Sorghum-associated microbial communities from plants grown in Nebraska, USA.</title>
        <authorList>
            <person name="Schachtman D."/>
        </authorList>
    </citation>
    <scope>NUCLEOTIDE SEQUENCE [LARGE SCALE GENOMIC DNA]</scope>
    <source>
        <strain evidence="2 3">584</strain>
    </source>
</reference>
<dbReference type="InterPro" id="IPR011990">
    <property type="entry name" value="TPR-like_helical_dom_sf"/>
</dbReference>
<sequence>MTDDLKGLKRAAEAGNAAAQFNLAILCDSREDDNGYAVPGDRAEALRWLLEAARGGLPRAQLKLAEFYAEGRKVSGDLVRACVWFLVAMAKLNGAERARAEIGYRALAGRLTAGQMVKARRLAETWLKPAAASRKSRAADAGAALIPPNPISPRPQSA</sequence>
<dbReference type="InterPro" id="IPR006597">
    <property type="entry name" value="Sel1-like"/>
</dbReference>
<evidence type="ECO:0000313" key="2">
    <source>
        <dbReference type="EMBL" id="MDR6291678.1"/>
    </source>
</evidence>
<dbReference type="InterPro" id="IPR050767">
    <property type="entry name" value="Sel1_AlgK"/>
</dbReference>
<keyword evidence="3" id="KW-1185">Reference proteome</keyword>
<dbReference type="PANTHER" id="PTHR11102">
    <property type="entry name" value="SEL-1-LIKE PROTEIN"/>
    <property type="match status" value="1"/>
</dbReference>
<organism evidence="2 3">
    <name type="scientific">Inquilinus ginsengisoli</name>
    <dbReference type="NCBI Taxonomy" id="363840"/>
    <lineage>
        <taxon>Bacteria</taxon>
        <taxon>Pseudomonadati</taxon>
        <taxon>Pseudomonadota</taxon>
        <taxon>Alphaproteobacteria</taxon>
        <taxon>Rhodospirillales</taxon>
        <taxon>Rhodospirillaceae</taxon>
        <taxon>Inquilinus</taxon>
    </lineage>
</organism>
<dbReference type="EMBL" id="JAVDPW010000007">
    <property type="protein sequence ID" value="MDR6291678.1"/>
    <property type="molecule type" value="Genomic_DNA"/>
</dbReference>
<accession>A0ABU1JST1</accession>
<gene>
    <name evidence="2" type="ORF">E9232_004212</name>
</gene>
<evidence type="ECO:0000313" key="3">
    <source>
        <dbReference type="Proteomes" id="UP001262410"/>
    </source>
</evidence>
<dbReference type="SMART" id="SM00671">
    <property type="entry name" value="SEL1"/>
    <property type="match status" value="2"/>
</dbReference>
<dbReference type="RefSeq" id="WP_309797102.1">
    <property type="nucleotide sequence ID" value="NZ_JAVDPW010000007.1"/>
</dbReference>
<comment type="caution">
    <text evidence="2">The sequence shown here is derived from an EMBL/GenBank/DDBJ whole genome shotgun (WGS) entry which is preliminary data.</text>
</comment>
<evidence type="ECO:0000256" key="1">
    <source>
        <dbReference type="SAM" id="MobiDB-lite"/>
    </source>
</evidence>
<dbReference type="Proteomes" id="UP001262410">
    <property type="component" value="Unassembled WGS sequence"/>
</dbReference>